<keyword evidence="1" id="KW-0812">Transmembrane</keyword>
<feature type="transmembrane region" description="Helical" evidence="1">
    <location>
        <begin position="160"/>
        <end position="182"/>
    </location>
</feature>
<reference evidence="2 3" key="1">
    <citation type="submission" date="2020-08" db="EMBL/GenBank/DDBJ databases">
        <title>Complete genome sequence of Entomobacter blattae G55GP.</title>
        <authorList>
            <person name="Poehlein A."/>
            <person name="Guzman J."/>
            <person name="Daniel R."/>
            <person name="Vilcinskas A."/>
        </authorList>
    </citation>
    <scope>NUCLEOTIDE SEQUENCE [LARGE SCALE GENOMIC DNA]</scope>
    <source>
        <strain evidence="2 3">G55GP</strain>
    </source>
</reference>
<keyword evidence="1" id="KW-0472">Membrane</keyword>
<proteinExistence type="predicted"/>
<dbReference type="EMBL" id="CP060244">
    <property type="protein sequence ID" value="QNT78812.1"/>
    <property type="molecule type" value="Genomic_DNA"/>
</dbReference>
<keyword evidence="1" id="KW-1133">Transmembrane helix</keyword>
<feature type="transmembrane region" description="Helical" evidence="1">
    <location>
        <begin position="188"/>
        <end position="209"/>
    </location>
</feature>
<evidence type="ECO:0000313" key="2">
    <source>
        <dbReference type="EMBL" id="QNT78812.1"/>
    </source>
</evidence>
<sequence>MIIFNIFFFNRKIVKDNKSIYIGEKKHIKKYNSIFLVVLFFFVSLSGQVMSECISIIIINNNKNNNIENIFLFSYIFCYLLNFILISLERRFFKIKITTLTFFCFFILYFYIVFCIVLYPFNKFNMVYLFFSSILSSYIVNNLIRYNIQVKYTIDTQKFLFSLYSTSMTLSLSVSLYFPLFISKYFDISLMCVSLFISVLSLFIFLFLFKRLFYSKLIK</sequence>
<evidence type="ECO:0000256" key="1">
    <source>
        <dbReference type="SAM" id="Phobius"/>
    </source>
</evidence>
<evidence type="ECO:0000313" key="3">
    <source>
        <dbReference type="Proteomes" id="UP000516349"/>
    </source>
</evidence>
<protein>
    <submittedName>
        <fullName evidence="2">Uncharacterized protein</fullName>
    </submittedName>
</protein>
<feature type="transmembrane region" description="Helical" evidence="1">
    <location>
        <begin position="127"/>
        <end position="148"/>
    </location>
</feature>
<dbReference type="Proteomes" id="UP000516349">
    <property type="component" value="Chromosome"/>
</dbReference>
<gene>
    <name evidence="2" type="ORF">JGUZn3_15890</name>
</gene>
<accession>A0A7H1NSQ2</accession>
<keyword evidence="3" id="KW-1185">Reference proteome</keyword>
<organism evidence="2 3">
    <name type="scientific">Entomobacter blattae</name>
    <dbReference type="NCBI Taxonomy" id="2762277"/>
    <lineage>
        <taxon>Bacteria</taxon>
        <taxon>Pseudomonadati</taxon>
        <taxon>Pseudomonadota</taxon>
        <taxon>Alphaproteobacteria</taxon>
        <taxon>Acetobacterales</taxon>
        <taxon>Acetobacteraceae</taxon>
        <taxon>Entomobacter</taxon>
    </lineage>
</organism>
<dbReference type="KEGG" id="ebla:JGUZn3_15890"/>
<feature type="transmembrane region" description="Helical" evidence="1">
    <location>
        <begin position="34"/>
        <end position="58"/>
    </location>
</feature>
<name>A0A7H1NSQ2_9PROT</name>
<feature type="transmembrane region" description="Helical" evidence="1">
    <location>
        <begin position="100"/>
        <end position="121"/>
    </location>
</feature>
<feature type="transmembrane region" description="Helical" evidence="1">
    <location>
        <begin position="70"/>
        <end position="88"/>
    </location>
</feature>
<dbReference type="AlphaFoldDB" id="A0A7H1NSQ2"/>